<evidence type="ECO:0000256" key="1">
    <source>
        <dbReference type="ARBA" id="ARBA00010333"/>
    </source>
</evidence>
<name>A0A1N6UKG9_AQUAC</name>
<feature type="chain" id="PRO_5009938768" evidence="3">
    <location>
        <begin position="20"/>
        <end position="257"/>
    </location>
</feature>
<dbReference type="AlphaFoldDB" id="A0A1N6UKG9"/>
<dbReference type="Gene3D" id="3.40.190.10">
    <property type="entry name" value="Periplasmic binding protein-like II"/>
    <property type="match status" value="2"/>
</dbReference>
<organism evidence="5 6">
    <name type="scientific">Aquipseudomonas alcaligenes</name>
    <name type="common">Pseudomonas alcaligenes</name>
    <dbReference type="NCBI Taxonomy" id="43263"/>
    <lineage>
        <taxon>Bacteria</taxon>
        <taxon>Pseudomonadati</taxon>
        <taxon>Pseudomonadota</taxon>
        <taxon>Gammaproteobacteria</taxon>
        <taxon>Pseudomonadales</taxon>
        <taxon>Pseudomonadaceae</taxon>
        <taxon>Aquipseudomonas</taxon>
    </lineage>
</organism>
<feature type="signal peptide" evidence="3">
    <location>
        <begin position="1"/>
        <end position="19"/>
    </location>
</feature>
<reference evidence="5 6" key="1">
    <citation type="submission" date="2017-01" db="EMBL/GenBank/DDBJ databases">
        <authorList>
            <person name="Mah S.A."/>
            <person name="Swanson W.J."/>
            <person name="Moy G.W."/>
            <person name="Vacquier V.D."/>
        </authorList>
    </citation>
    <scope>NUCLEOTIDE SEQUENCE [LARGE SCALE GENOMIC DNA]</scope>
    <source>
        <strain evidence="5 6">RU36E</strain>
    </source>
</reference>
<accession>A0A1N6UKG9</accession>
<protein>
    <submittedName>
        <fullName evidence="5">Amino acid ABC transporter substrate-binding protein, PAAT family</fullName>
    </submittedName>
</protein>
<evidence type="ECO:0000256" key="3">
    <source>
        <dbReference type="SAM" id="SignalP"/>
    </source>
</evidence>
<evidence type="ECO:0000256" key="2">
    <source>
        <dbReference type="ARBA" id="ARBA00022729"/>
    </source>
</evidence>
<dbReference type="RefSeq" id="WP_076427438.1">
    <property type="nucleotide sequence ID" value="NZ_FTMP01000006.1"/>
</dbReference>
<sequence length="257" mass="28605">MARVSALIILLGWCITGHAQPLKVCTNEWPPYTLLEDGQVRGIDADLLQLALSNLGVSYEITLEPWRRCLRKMADGKLDILLDAFYSDERAKTMIFPSEPMAESAMVLFHARTRPHNIRSVDDLKGLRVGTEPGYAYSHEAFATGTHFIREDAPTLDANIGKLMLGRIDLVITDRAVGLFTAKNLGVQDEIAYSAQPLYSDHVYAAFSRRSEAAALVPSFEQELRRLKQSPEYTAILRRYHQHSTAPTAGQSNASAD</sequence>
<evidence type="ECO:0000313" key="6">
    <source>
        <dbReference type="Proteomes" id="UP000185841"/>
    </source>
</evidence>
<dbReference type="SMART" id="SM00062">
    <property type="entry name" value="PBPb"/>
    <property type="match status" value="1"/>
</dbReference>
<evidence type="ECO:0000259" key="4">
    <source>
        <dbReference type="SMART" id="SM00062"/>
    </source>
</evidence>
<dbReference type="Proteomes" id="UP000185841">
    <property type="component" value="Unassembled WGS sequence"/>
</dbReference>
<dbReference type="PANTHER" id="PTHR35936:SF25">
    <property type="entry name" value="ABC TRANSPORTER SUBSTRATE-BINDING PROTEIN"/>
    <property type="match status" value="1"/>
</dbReference>
<dbReference type="SUPFAM" id="SSF53850">
    <property type="entry name" value="Periplasmic binding protein-like II"/>
    <property type="match status" value="1"/>
</dbReference>
<dbReference type="InterPro" id="IPR001638">
    <property type="entry name" value="Solute-binding_3/MltF_N"/>
</dbReference>
<keyword evidence="2 3" id="KW-0732">Signal</keyword>
<proteinExistence type="inferred from homology"/>
<feature type="domain" description="Solute-binding protein family 3/N-terminal" evidence="4">
    <location>
        <begin position="21"/>
        <end position="244"/>
    </location>
</feature>
<comment type="similarity">
    <text evidence="1">Belongs to the bacterial solute-binding protein 3 family.</text>
</comment>
<evidence type="ECO:0000313" key="5">
    <source>
        <dbReference type="EMBL" id="SIQ66104.1"/>
    </source>
</evidence>
<dbReference type="PANTHER" id="PTHR35936">
    <property type="entry name" value="MEMBRANE-BOUND LYTIC MUREIN TRANSGLYCOSYLASE F"/>
    <property type="match status" value="1"/>
</dbReference>
<gene>
    <name evidence="5" type="ORF">SAMN05878282_106175</name>
</gene>
<dbReference type="EMBL" id="FTMP01000006">
    <property type="protein sequence ID" value="SIQ66104.1"/>
    <property type="molecule type" value="Genomic_DNA"/>
</dbReference>
<dbReference type="Pfam" id="PF00497">
    <property type="entry name" value="SBP_bac_3"/>
    <property type="match status" value="1"/>
</dbReference>